<protein>
    <submittedName>
        <fullName evidence="1">Uncharacterized protein</fullName>
    </submittedName>
</protein>
<proteinExistence type="predicted"/>
<dbReference type="Proteomes" id="UP000034112">
    <property type="component" value="Unassembled WGS sequence"/>
</dbReference>
<sequence>MSLQPPSFPSPRCLSASCNYLSGQAHLRLLLRFSGRPNLVYFVQAPSRFALPGKTQKGPSPIPVSDPVGCTSVSWCADHSDPGTPVIKACRCLAPVVAVARSTRPGSRYLSRDRTKFFLFLCPHAAATEPTLAVWPSLTRSAAHRPIQHGCYSGAFANHVGATVQTPARPARPCETLYDASAREQLQFECHGEATGAKRKLSSLQDNRKWENGLDDAYGPAGARPQTQKRLAVGGRRPFFPLLFLLQCAHLRPGLLRTVWIL</sequence>
<dbReference type="AlphaFoldDB" id="A0A0G0ALN7"/>
<dbReference type="EMBL" id="JOKZ01000046">
    <property type="protein sequence ID" value="KKP05549.1"/>
    <property type="molecule type" value="Genomic_DNA"/>
</dbReference>
<accession>A0A0G0ALN7</accession>
<reference evidence="2" key="1">
    <citation type="journal article" date="2015" name="Genome Announc.">
        <title>Draft whole-genome sequence of the biocontrol agent Trichoderma harzianum T6776.</title>
        <authorList>
            <person name="Baroncelli R."/>
            <person name="Piaggeschi G."/>
            <person name="Fiorini L."/>
            <person name="Bertolini E."/>
            <person name="Zapparata A."/>
            <person name="Pe M.E."/>
            <person name="Sarrocco S."/>
            <person name="Vannacci G."/>
        </authorList>
    </citation>
    <scope>NUCLEOTIDE SEQUENCE [LARGE SCALE GENOMIC DNA]</scope>
    <source>
        <strain evidence="2">T6776</strain>
    </source>
</reference>
<evidence type="ECO:0000313" key="2">
    <source>
        <dbReference type="Proteomes" id="UP000034112"/>
    </source>
</evidence>
<name>A0A0G0ALN7_TRIHA</name>
<comment type="caution">
    <text evidence="1">The sequence shown here is derived from an EMBL/GenBank/DDBJ whole genome shotgun (WGS) entry which is preliminary data.</text>
</comment>
<evidence type="ECO:0000313" key="1">
    <source>
        <dbReference type="EMBL" id="KKP05549.1"/>
    </source>
</evidence>
<organism evidence="1 2">
    <name type="scientific">Trichoderma harzianum</name>
    <name type="common">Hypocrea lixii</name>
    <dbReference type="NCBI Taxonomy" id="5544"/>
    <lineage>
        <taxon>Eukaryota</taxon>
        <taxon>Fungi</taxon>
        <taxon>Dikarya</taxon>
        <taxon>Ascomycota</taxon>
        <taxon>Pezizomycotina</taxon>
        <taxon>Sordariomycetes</taxon>
        <taxon>Hypocreomycetidae</taxon>
        <taxon>Hypocreales</taxon>
        <taxon>Hypocreaceae</taxon>
        <taxon>Trichoderma</taxon>
    </lineage>
</organism>
<gene>
    <name evidence="1" type="ORF">THAR02_02366</name>
</gene>